<feature type="transmembrane region" description="Helical" evidence="5">
    <location>
        <begin position="6"/>
        <end position="26"/>
    </location>
</feature>
<feature type="transmembrane region" description="Helical" evidence="5">
    <location>
        <begin position="285"/>
        <end position="304"/>
    </location>
</feature>
<dbReference type="InterPro" id="IPR001750">
    <property type="entry name" value="ND/Mrp_TM"/>
</dbReference>
<dbReference type="RefSeq" id="WP_121012901.1">
    <property type="nucleotide sequence ID" value="NZ_RCCJ01000001.1"/>
</dbReference>
<dbReference type="PANTHER" id="PTHR22773">
    <property type="entry name" value="NADH DEHYDROGENASE"/>
    <property type="match status" value="1"/>
</dbReference>
<feature type="transmembrane region" description="Helical" evidence="5">
    <location>
        <begin position="390"/>
        <end position="418"/>
    </location>
</feature>
<comment type="subunit">
    <text evidence="5">NDH-1 is composed of 14 different subunits. Subunits NuoA, H, J, K, L, M, N constitute the membrane sector of the complex.</text>
</comment>
<dbReference type="AlphaFoldDB" id="A0A497XWF1"/>
<evidence type="ECO:0000256" key="4">
    <source>
        <dbReference type="ARBA" id="ARBA00023136"/>
    </source>
</evidence>
<dbReference type="NCBIfam" id="TIGR01770">
    <property type="entry name" value="NDH_I_N"/>
    <property type="match status" value="1"/>
</dbReference>
<comment type="caution">
    <text evidence="8">The sequence shown here is derived from an EMBL/GenBank/DDBJ whole genome shotgun (WGS) entry which is preliminary data.</text>
</comment>
<feature type="transmembrane region" description="Helical" evidence="5">
    <location>
        <begin position="354"/>
        <end position="378"/>
    </location>
</feature>
<reference evidence="8 9" key="1">
    <citation type="submission" date="2018-10" db="EMBL/GenBank/DDBJ databases">
        <title>Genomic Encyclopedia of Archaeal and Bacterial Type Strains, Phase II (KMG-II): from individual species to whole genera.</title>
        <authorList>
            <person name="Goeker M."/>
        </authorList>
    </citation>
    <scope>NUCLEOTIDE SEQUENCE [LARGE SCALE GENOMIC DNA]</scope>
    <source>
        <strain evidence="8 9">DSM 16510</strain>
    </source>
</reference>
<feature type="transmembrane region" description="Helical" evidence="5">
    <location>
        <begin position="97"/>
        <end position="116"/>
    </location>
</feature>
<dbReference type="OrthoDB" id="9807568at2"/>
<keyword evidence="9" id="KW-1185">Reference proteome</keyword>
<comment type="similarity">
    <text evidence="5">Belongs to the complex I subunit 2 family.</text>
</comment>
<feature type="transmembrane region" description="Helical" evidence="5">
    <location>
        <begin position="191"/>
        <end position="215"/>
    </location>
</feature>
<protein>
    <recommendedName>
        <fullName evidence="5">NADH-quinone oxidoreductase subunit N</fullName>
        <ecNumber evidence="5">7.1.1.-</ecNumber>
    </recommendedName>
    <alternativeName>
        <fullName evidence="5">NADH dehydrogenase I subunit N</fullName>
    </alternativeName>
    <alternativeName>
        <fullName evidence="5">NDH-1 subunit N</fullName>
    </alternativeName>
</protein>
<dbReference type="GO" id="GO:0008137">
    <property type="term" value="F:NADH dehydrogenase (ubiquinone) activity"/>
    <property type="evidence" value="ECO:0007669"/>
    <property type="project" value="InterPro"/>
</dbReference>
<evidence type="ECO:0000256" key="3">
    <source>
        <dbReference type="ARBA" id="ARBA00022989"/>
    </source>
</evidence>
<feature type="transmembrane region" description="Helical" evidence="5">
    <location>
        <begin position="227"/>
        <end position="251"/>
    </location>
</feature>
<feature type="transmembrane region" description="Helical" evidence="5">
    <location>
        <begin position="257"/>
        <end position="278"/>
    </location>
</feature>
<evidence type="ECO:0000313" key="9">
    <source>
        <dbReference type="Proteomes" id="UP000267841"/>
    </source>
</evidence>
<evidence type="ECO:0000256" key="5">
    <source>
        <dbReference type="HAMAP-Rule" id="MF_00445"/>
    </source>
</evidence>
<keyword evidence="5" id="KW-1278">Translocase</keyword>
<gene>
    <name evidence="5" type="primary">nuoN</name>
    <name evidence="8" type="ORF">BCF55_1784</name>
</gene>
<comment type="subcellular location">
    <subcellularLocation>
        <location evidence="5">Cell membrane</location>
        <topology evidence="5">Multi-pass membrane protein</topology>
    </subcellularLocation>
    <subcellularLocation>
        <location evidence="1">Endomembrane system</location>
        <topology evidence="1">Multi-pass membrane protein</topology>
    </subcellularLocation>
    <subcellularLocation>
        <location evidence="6">Membrane</location>
        <topology evidence="6">Multi-pass membrane protein</topology>
    </subcellularLocation>
</comment>
<comment type="catalytic activity">
    <reaction evidence="5">
        <text>a quinone + NADH + 5 H(+)(in) = a quinol + NAD(+) + 4 H(+)(out)</text>
        <dbReference type="Rhea" id="RHEA:57888"/>
        <dbReference type="ChEBI" id="CHEBI:15378"/>
        <dbReference type="ChEBI" id="CHEBI:24646"/>
        <dbReference type="ChEBI" id="CHEBI:57540"/>
        <dbReference type="ChEBI" id="CHEBI:57945"/>
        <dbReference type="ChEBI" id="CHEBI:132124"/>
    </reaction>
</comment>
<dbReference type="GO" id="GO:0012505">
    <property type="term" value="C:endomembrane system"/>
    <property type="evidence" value="ECO:0007669"/>
    <property type="project" value="UniProtKB-SubCell"/>
</dbReference>
<keyword evidence="3 5" id="KW-1133">Transmembrane helix</keyword>
<dbReference type="HAMAP" id="MF_00445">
    <property type="entry name" value="NDH1_NuoN_1"/>
    <property type="match status" value="1"/>
</dbReference>
<dbReference type="Pfam" id="PF00361">
    <property type="entry name" value="Proton_antipo_M"/>
    <property type="match status" value="1"/>
</dbReference>
<accession>A0A497XWF1</accession>
<keyword evidence="5" id="KW-0830">Ubiquinone</keyword>
<feature type="transmembrane region" description="Helical" evidence="5">
    <location>
        <begin position="310"/>
        <end position="333"/>
    </location>
</feature>
<keyword evidence="4 5" id="KW-0472">Membrane</keyword>
<dbReference type="Proteomes" id="UP000267841">
    <property type="component" value="Unassembled WGS sequence"/>
</dbReference>
<keyword evidence="2 5" id="KW-0812">Transmembrane</keyword>
<dbReference type="GO" id="GO:0048038">
    <property type="term" value="F:quinone binding"/>
    <property type="evidence" value="ECO:0007669"/>
    <property type="project" value="UniProtKB-KW"/>
</dbReference>
<keyword evidence="5" id="KW-0813">Transport</keyword>
<feature type="transmembrane region" description="Helical" evidence="5">
    <location>
        <begin position="33"/>
        <end position="54"/>
    </location>
</feature>
<feature type="transmembrane region" description="Helical" evidence="5">
    <location>
        <begin position="122"/>
        <end position="143"/>
    </location>
</feature>
<dbReference type="GO" id="GO:0005886">
    <property type="term" value="C:plasma membrane"/>
    <property type="evidence" value="ECO:0007669"/>
    <property type="project" value="UniProtKB-SubCell"/>
</dbReference>
<dbReference type="GO" id="GO:0042773">
    <property type="term" value="P:ATP synthesis coupled electron transport"/>
    <property type="evidence" value="ECO:0007669"/>
    <property type="project" value="InterPro"/>
</dbReference>
<dbReference type="EC" id="7.1.1.-" evidence="5"/>
<comment type="function">
    <text evidence="5">NDH-1 shuttles electrons from NADH, via FMN and iron-sulfur (Fe-S) centers, to quinones in the respiratory chain. The immediate electron acceptor for the enzyme in this species is believed to be ubiquinone. Couples the redox reaction to proton translocation (for every two electrons transferred, four hydrogen ions are translocated across the cytoplasmic membrane), and thus conserves the redox energy in a proton gradient.</text>
</comment>
<dbReference type="GO" id="GO:0050136">
    <property type="term" value="F:NADH dehydrogenase (quinone) (non-electrogenic) activity"/>
    <property type="evidence" value="ECO:0007669"/>
    <property type="project" value="UniProtKB-UniRule"/>
</dbReference>
<keyword evidence="5" id="KW-0874">Quinone</keyword>
<keyword evidence="5" id="KW-1003">Cell membrane</keyword>
<evidence type="ECO:0000256" key="1">
    <source>
        <dbReference type="ARBA" id="ARBA00004127"/>
    </source>
</evidence>
<name>A0A497XWF1_9AQUI</name>
<feature type="domain" description="NADH:quinone oxidoreductase/Mrp antiporter transmembrane" evidence="7">
    <location>
        <begin position="118"/>
        <end position="405"/>
    </location>
</feature>
<keyword evidence="5" id="KW-0520">NAD</keyword>
<feature type="transmembrane region" description="Helical" evidence="5">
    <location>
        <begin position="430"/>
        <end position="451"/>
    </location>
</feature>
<evidence type="ECO:0000256" key="6">
    <source>
        <dbReference type="RuleBase" id="RU000320"/>
    </source>
</evidence>
<feature type="transmembrane region" description="Helical" evidence="5">
    <location>
        <begin position="60"/>
        <end position="85"/>
    </location>
</feature>
<dbReference type="InterPro" id="IPR010096">
    <property type="entry name" value="NADH-Q_OxRdtase_suN/2"/>
</dbReference>
<feature type="transmembrane region" description="Helical" evidence="5">
    <location>
        <begin position="155"/>
        <end position="176"/>
    </location>
</feature>
<organism evidence="8 9">
    <name type="scientific">Hydrogenivirga caldilitoris</name>
    <dbReference type="NCBI Taxonomy" id="246264"/>
    <lineage>
        <taxon>Bacteria</taxon>
        <taxon>Pseudomonadati</taxon>
        <taxon>Aquificota</taxon>
        <taxon>Aquificia</taxon>
        <taxon>Aquificales</taxon>
        <taxon>Aquificaceae</taxon>
        <taxon>Hydrogenivirga</taxon>
    </lineage>
</organism>
<evidence type="ECO:0000256" key="2">
    <source>
        <dbReference type="ARBA" id="ARBA00022692"/>
    </source>
</evidence>
<dbReference type="EMBL" id="RCCJ01000001">
    <property type="protein sequence ID" value="RLJ71482.1"/>
    <property type="molecule type" value="Genomic_DNA"/>
</dbReference>
<evidence type="ECO:0000313" key="8">
    <source>
        <dbReference type="EMBL" id="RLJ71482.1"/>
    </source>
</evidence>
<sequence>MNWNALLPEMVLSFGILLIFALELLLKERYYKSLTVIGFITVVLSAFSIFFVNYPASTLFNGFTVTGFNLIAKFFLLAVTGMVLISSYDFFIKKRSVYSELSYLYLIALLGFMVMLSSENLAIIFVGLELASITMYILVGLFRREYFSKEGAFKYLVIGTTGTSMFALGAGLVYGATGSPLLGFQSATDPIFALGVLFIMSSLALKVSAVPFHFWTPDAYEGAPTPTTSFLATVPKIAMYFLFVKLTVYMFSALPQWQFLIGTISVASMFYGNLMAYAQRSVKRLLAYSSIAHAGYFTLALTAVDKLLMTSLLFYVFVYAIATFGAFTVLSVLEKKEGWSHHFLDFKGVAKEHPLLASFLALFLFALIGIPPMAVFVGKLGIFMGLVKSQMFLLAILFVLASIISAGYYLKVIVYMFLHEKERDWGATSISAGESFALVVSGAAVMFFGIFPNTVLNLLLRLV</sequence>
<proteinExistence type="inferred from homology"/>
<evidence type="ECO:0000259" key="7">
    <source>
        <dbReference type="Pfam" id="PF00361"/>
    </source>
</evidence>